<evidence type="ECO:0008006" key="4">
    <source>
        <dbReference type="Google" id="ProtNLM"/>
    </source>
</evidence>
<dbReference type="EMBL" id="JAQQWI010000007">
    <property type="protein sequence ID" value="KAK8028107.1"/>
    <property type="molecule type" value="Genomic_DNA"/>
</dbReference>
<organism evidence="2 3">
    <name type="scientific">Apiospora marii</name>
    <dbReference type="NCBI Taxonomy" id="335849"/>
    <lineage>
        <taxon>Eukaryota</taxon>
        <taxon>Fungi</taxon>
        <taxon>Dikarya</taxon>
        <taxon>Ascomycota</taxon>
        <taxon>Pezizomycotina</taxon>
        <taxon>Sordariomycetes</taxon>
        <taxon>Xylariomycetidae</taxon>
        <taxon>Amphisphaeriales</taxon>
        <taxon>Apiosporaceae</taxon>
        <taxon>Apiospora</taxon>
    </lineage>
</organism>
<comment type="caution">
    <text evidence="2">The sequence shown here is derived from an EMBL/GenBank/DDBJ whole genome shotgun (WGS) entry which is preliminary data.</text>
</comment>
<feature type="region of interest" description="Disordered" evidence="1">
    <location>
        <begin position="540"/>
        <end position="670"/>
    </location>
</feature>
<dbReference type="Proteomes" id="UP001396898">
    <property type="component" value="Unassembled WGS sequence"/>
</dbReference>
<feature type="compositionally biased region" description="Acidic residues" evidence="1">
    <location>
        <begin position="563"/>
        <end position="576"/>
    </location>
</feature>
<proteinExistence type="predicted"/>
<feature type="compositionally biased region" description="Basic and acidic residues" evidence="1">
    <location>
        <begin position="616"/>
        <end position="628"/>
    </location>
</feature>
<gene>
    <name evidence="2" type="ORF">PG991_005163</name>
</gene>
<protein>
    <recommendedName>
        <fullName evidence="4">DGQHR domain-containing protein</fullName>
    </recommendedName>
</protein>
<name>A0ABR1SAL6_9PEZI</name>
<reference evidence="2 3" key="1">
    <citation type="submission" date="2023-01" db="EMBL/GenBank/DDBJ databases">
        <title>Analysis of 21 Apiospora genomes using comparative genomics revels a genus with tremendous synthesis potential of carbohydrate active enzymes and secondary metabolites.</title>
        <authorList>
            <person name="Sorensen T."/>
        </authorList>
    </citation>
    <scope>NUCLEOTIDE SEQUENCE [LARGE SCALE GENOMIC DNA]</scope>
    <source>
        <strain evidence="2 3">CBS 20057</strain>
    </source>
</reference>
<keyword evidence="3" id="KW-1185">Reference proteome</keyword>
<evidence type="ECO:0000256" key="1">
    <source>
        <dbReference type="SAM" id="MobiDB-lite"/>
    </source>
</evidence>
<sequence>MAHYNIEARSSRVKTELSSQYRGHAKIALGHLHFSSSGEADEKKIRHLQRVFKQVGCDRQNPSHFISATIEADVLHASLRYSQRNADDLRRPEPPELRLPAGRSIQCLDGYHRILALGTLNRNITWWPVKLYTDLSREACGALKTEFAHEGKCSDGEIVANILCYPEHSVDANQEWAKLDKTKPRILRSILRHPKLSPAFKNVMRIPGLRSGLLLATWNKVFHCIEEVINYLELIYDTWVNIMGSEGALDYVDNDGVRELESRVPGVSCNDELHVEFMLRNETIFRTLLDGKEREQIFENLKRVKYLIPSIRTLQEDFKYIRPCAQVMKKLLVDKDLQRLSVTVQAIARNAFSMERSIDFEGTFLHSLKKLYLFIMQDVCQLSGLPPLRDSEDEDDYKLLPCDANSWSLLAKEARRLGFCSDEIVRWCDTDPDRETAIKALRDARPPSHFDYGSNFEQLVTTVVRAFEKAKKVRPPKPDAKLTSQVGEPVARRCGRVYSNTYDQDRCCINYGNMVCEVPKDRDITSLFVRRSVFHAFWGLPDDRGGAEADGPGEDQGNLGVDESMDEGHQDEEAEADGQNGDQEQQGEDESMDDDTRQDEEDQEMEDLEATVIQGDGRHGNMSREKRVLRNPTKKARREDRQKLKRRLQQTDKRPNPPIRTVEQVPQQQAPQEMMLTAVDPTPAERPASAVSALTTFIPAPVPVLVQDSPKTITIHVYTSMGQWTEERTSRNKVCQDVSRILKANATPTLRLYNPDGIGIALEDCADLEDICLTTEHGDGLPLEVMY</sequence>
<dbReference type="Pfam" id="PF12520">
    <property type="entry name" value="DUF3723"/>
    <property type="match status" value="1"/>
</dbReference>
<accession>A0ABR1SAL6</accession>
<evidence type="ECO:0000313" key="2">
    <source>
        <dbReference type="EMBL" id="KAK8028107.1"/>
    </source>
</evidence>
<feature type="compositionally biased region" description="Acidic residues" evidence="1">
    <location>
        <begin position="585"/>
        <end position="609"/>
    </location>
</feature>
<evidence type="ECO:0000313" key="3">
    <source>
        <dbReference type="Proteomes" id="UP001396898"/>
    </source>
</evidence>
<dbReference type="InterPro" id="IPR022198">
    <property type="entry name" value="DUF3723"/>
</dbReference>